<dbReference type="RefSeq" id="WP_012187415.1">
    <property type="nucleotide sequence ID" value="NC_009958.1"/>
</dbReference>
<gene>
    <name evidence="2" type="ordered locus">Dshi_4136</name>
</gene>
<proteinExistence type="predicted"/>
<dbReference type="Proteomes" id="UP000006833">
    <property type="component" value="Plasmid pDSHI04"/>
</dbReference>
<dbReference type="GO" id="GO:0016740">
    <property type="term" value="F:transferase activity"/>
    <property type="evidence" value="ECO:0007669"/>
    <property type="project" value="UniProtKB-KW"/>
</dbReference>
<dbReference type="PANTHER" id="PTHR36836">
    <property type="entry name" value="COLANIC ACID BIOSYNTHESIS PROTEIN WCAK"/>
    <property type="match status" value="1"/>
</dbReference>
<sequence>MTDDRPVQIALLFHSAVSDNLGVGALTVAEIAILRAAAEQADCRIAITIIDWKDPRPPYVDGPDVTIRQVRSREIADPRRVFALLRKMDMVVDIGAGDSFADIYGSGRLTRLFVWKYLTHLARTPLVVAPQTLGPFTRKRSQVLARDTLARSAIVATRDGMSTQAARALGVTRDILEVSDVALRLPYTPPVPRVPGGPVRVGLNVSGLLMNGGYTGKNMFGLSLDYPALMKGLIAAFQAEGCELHLVPHVITHEQGAVEDDYQVSLDLAAAFDGVQVAPRFTTPSEAKSYIAGMDFFVGARMHACIAAFSAGVPVVPMAYSRKFEGLFGSLGYMRTVDCTVLDEASLAGRILEGFAARVELKTEVSAALVRGRQKLTVYENALADLMRQCRGAT</sequence>
<dbReference type="PANTHER" id="PTHR36836:SF1">
    <property type="entry name" value="COLANIC ACID BIOSYNTHESIS PROTEIN WCAK"/>
    <property type="match status" value="1"/>
</dbReference>
<dbReference type="InterPro" id="IPR007345">
    <property type="entry name" value="Polysacch_pyruvyl_Trfase"/>
</dbReference>
<evidence type="ECO:0000313" key="3">
    <source>
        <dbReference type="Proteomes" id="UP000006833"/>
    </source>
</evidence>
<keyword evidence="2" id="KW-0614">Plasmid</keyword>
<geneLocation type="plasmid" evidence="2 3">
    <name>pDSHI04</name>
</geneLocation>
<dbReference type="AlphaFoldDB" id="A8LUD0"/>
<evidence type="ECO:0000259" key="1">
    <source>
        <dbReference type="Pfam" id="PF04230"/>
    </source>
</evidence>
<name>A8LUD0_DINSH</name>
<keyword evidence="3" id="KW-1185">Reference proteome</keyword>
<accession>A8LUD0</accession>
<dbReference type="KEGG" id="dsh:Dshi_4136"/>
<dbReference type="OrthoDB" id="1814359at2"/>
<feature type="domain" description="Polysaccharide pyruvyl transferase" evidence="1">
    <location>
        <begin position="80"/>
        <end position="321"/>
    </location>
</feature>
<dbReference type="Pfam" id="PF04230">
    <property type="entry name" value="PS_pyruv_trans"/>
    <property type="match status" value="1"/>
</dbReference>
<keyword evidence="2" id="KW-0808">Transferase</keyword>
<organism evidence="2 3">
    <name type="scientific">Dinoroseobacter shibae (strain DSM 16493 / NCIMB 14021 / DFL 12)</name>
    <dbReference type="NCBI Taxonomy" id="398580"/>
    <lineage>
        <taxon>Bacteria</taxon>
        <taxon>Pseudomonadati</taxon>
        <taxon>Pseudomonadota</taxon>
        <taxon>Alphaproteobacteria</taxon>
        <taxon>Rhodobacterales</taxon>
        <taxon>Roseobacteraceae</taxon>
        <taxon>Dinoroseobacter</taxon>
    </lineage>
</organism>
<dbReference type="HOGENOM" id="CLU_039510_1_0_5"/>
<evidence type="ECO:0000313" key="2">
    <source>
        <dbReference type="EMBL" id="ABV95847.1"/>
    </source>
</evidence>
<protein>
    <submittedName>
        <fullName evidence="2">Polysaccharide pyruvyl transferase</fullName>
    </submittedName>
</protein>
<reference evidence="3" key="1">
    <citation type="journal article" date="2010" name="ISME J.">
        <title>The complete genome sequence of the algal symbiont Dinoroseobacter shibae: a hitchhiker's guide to life in the sea.</title>
        <authorList>
            <person name="Wagner-Dobler I."/>
            <person name="Ballhausen B."/>
            <person name="Berger M."/>
            <person name="Brinkhoff T."/>
            <person name="Buchholz I."/>
            <person name="Bunk B."/>
            <person name="Cypionka H."/>
            <person name="Daniel R."/>
            <person name="Drepper T."/>
            <person name="Gerdts G."/>
            <person name="Hahnke S."/>
            <person name="Han C."/>
            <person name="Jahn D."/>
            <person name="Kalhoefer D."/>
            <person name="Kiss H."/>
            <person name="Klenk H.P."/>
            <person name="Kyrpides N."/>
            <person name="Liebl W."/>
            <person name="Liesegang H."/>
            <person name="Meincke L."/>
            <person name="Pati A."/>
            <person name="Petersen J."/>
            <person name="Piekarski T."/>
            <person name="Pommerenke C."/>
            <person name="Pradella S."/>
            <person name="Pukall R."/>
            <person name="Rabus R."/>
            <person name="Stackebrandt E."/>
            <person name="Thole S."/>
            <person name="Thompson L."/>
            <person name="Tielen P."/>
            <person name="Tomasch J."/>
            <person name="von Jan M."/>
            <person name="Wanphrut N."/>
            <person name="Wichels A."/>
            <person name="Zech H."/>
            <person name="Simon M."/>
        </authorList>
    </citation>
    <scope>NUCLEOTIDE SEQUENCE [LARGE SCALE GENOMIC DNA]</scope>
    <source>
        <strain evidence="3">DSM 16493 / NCIMB 14021 / DFL 12</strain>
        <plasmid evidence="3">Plasmid pDSHI04</plasmid>
    </source>
</reference>
<dbReference type="EMBL" id="CP000834">
    <property type="protein sequence ID" value="ABV95847.1"/>
    <property type="molecule type" value="Genomic_DNA"/>
</dbReference>